<dbReference type="Pfam" id="PF08341">
    <property type="entry name" value="TED"/>
    <property type="match status" value="1"/>
</dbReference>
<accession>A0AAU9VL60</accession>
<dbReference type="Proteomes" id="UP001154111">
    <property type="component" value="Chromosome"/>
</dbReference>
<protein>
    <submittedName>
        <fullName evidence="3">Cys-Gln thioester bond-forming surface protein</fullName>
    </submittedName>
</protein>
<dbReference type="InterPro" id="IPR013552">
    <property type="entry name" value="Thioester_dom"/>
</dbReference>
<dbReference type="AlphaFoldDB" id="A0AAU9VL60"/>
<evidence type="ECO:0000313" key="2">
    <source>
        <dbReference type="EMBL" id="CAH2763359.1"/>
    </source>
</evidence>
<dbReference type="EMBL" id="OW659496">
    <property type="protein sequence ID" value="CAH2763359.1"/>
    <property type="molecule type" value="Genomic_DNA"/>
</dbReference>
<dbReference type="EMBL" id="OW659477">
    <property type="protein sequence ID" value="CAH2763403.1"/>
    <property type="molecule type" value="Genomic_DNA"/>
</dbReference>
<gene>
    <name evidence="3" type="ORF">ERYAMS2_01707</name>
    <name evidence="2" type="ORF">ERYAMS_01412</name>
</gene>
<proteinExistence type="predicted"/>
<feature type="domain" description="Thioester" evidence="1">
    <location>
        <begin position="61"/>
        <end position="121"/>
    </location>
</feature>
<dbReference type="RefSeq" id="WP_254006784.1">
    <property type="nucleotide sequence ID" value="NZ_OW659477.1"/>
</dbReference>
<dbReference type="Proteomes" id="UP001154095">
    <property type="component" value="Chromosome"/>
</dbReference>
<evidence type="ECO:0000313" key="3">
    <source>
        <dbReference type="EMBL" id="CAH2763403.1"/>
    </source>
</evidence>
<reference evidence="3" key="1">
    <citation type="submission" date="2022-04" db="EMBL/GenBank/DDBJ databases">
        <authorList>
            <person name="Forde T."/>
        </authorList>
    </citation>
    <scope>NUCLEOTIDE SEQUENCE</scope>
    <source>
        <strain evidence="3">A18Y016a</strain>
        <strain evidence="2">A18Y020d</strain>
    </source>
</reference>
<sequence length="122" mass="14152">MILTVFNLRTITANASTVDMVVGRDYYVTYDFERTSNHPKYHPSYKYYDWHWGDLSVGGQIVYCLDPETKIPSPNGYTASNWNNYTKAQQERMILIANYGAGYNGENSAKMRFATQLLIWEE</sequence>
<name>A0AAU9VL60_9FIRM</name>
<evidence type="ECO:0000313" key="5">
    <source>
        <dbReference type="Proteomes" id="UP001154111"/>
    </source>
</evidence>
<organism evidence="3 5">
    <name type="scientific">Erysipelothrix amsterdamensis</name>
    <dbReference type="NCBI Taxonomy" id="2929157"/>
    <lineage>
        <taxon>Bacteria</taxon>
        <taxon>Bacillati</taxon>
        <taxon>Bacillota</taxon>
        <taxon>Erysipelotrichia</taxon>
        <taxon>Erysipelotrichales</taxon>
        <taxon>Erysipelotrichaceae</taxon>
        <taxon>Erysipelothrix</taxon>
    </lineage>
</organism>
<evidence type="ECO:0000313" key="4">
    <source>
        <dbReference type="Proteomes" id="UP001154095"/>
    </source>
</evidence>
<evidence type="ECO:0000259" key="1">
    <source>
        <dbReference type="Pfam" id="PF08341"/>
    </source>
</evidence>
<keyword evidence="4" id="KW-1185">Reference proteome</keyword>